<dbReference type="GeneID" id="71992681"/>
<accession>A0A9Q8UV85</accession>
<dbReference type="KEGG" id="ffu:CLAFUR5_12803"/>
<gene>
    <name evidence="1" type="ORF">CLAFUR5_12803</name>
</gene>
<dbReference type="EMBL" id="CP090173">
    <property type="protein sequence ID" value="UJO23711.1"/>
    <property type="molecule type" value="Genomic_DNA"/>
</dbReference>
<evidence type="ECO:0008006" key="3">
    <source>
        <dbReference type="Google" id="ProtNLM"/>
    </source>
</evidence>
<reference evidence="1" key="2">
    <citation type="journal article" date="2022" name="Microb. Genom.">
        <title>A chromosome-scale genome assembly of the tomato pathogen Cladosporium fulvum reveals a compartmentalized genome architecture and the presence of a dispensable chromosome.</title>
        <authorList>
            <person name="Zaccaron A.Z."/>
            <person name="Chen L.H."/>
            <person name="Samaras A."/>
            <person name="Stergiopoulos I."/>
        </authorList>
    </citation>
    <scope>NUCLEOTIDE SEQUENCE</scope>
    <source>
        <strain evidence="1">Race5_Kim</strain>
    </source>
</reference>
<dbReference type="Proteomes" id="UP000756132">
    <property type="component" value="Chromosome 11"/>
</dbReference>
<sequence length="146" mass="16186">MAAAAQVFAIPELFEAILLQLPLPDLLLSQSVNITFRDTIKGSVRLQRALFFRTTQPASSSAIQAPHKGSINHLLLQLSTSKNGHDLLHPQSKLNLGRWSEFQPLHDAIWFGDELLELATSHTASSITPSWLDMHLRQASMPLTIV</sequence>
<dbReference type="AlphaFoldDB" id="A0A9Q8UV85"/>
<name>A0A9Q8UV85_PASFU</name>
<protein>
    <recommendedName>
        <fullName evidence="3">F-box domain-containing protein</fullName>
    </recommendedName>
</protein>
<dbReference type="RefSeq" id="XP_047768077.1">
    <property type="nucleotide sequence ID" value="XM_047911951.1"/>
</dbReference>
<proteinExistence type="predicted"/>
<evidence type="ECO:0000313" key="2">
    <source>
        <dbReference type="Proteomes" id="UP000756132"/>
    </source>
</evidence>
<reference evidence="1" key="1">
    <citation type="submission" date="2021-12" db="EMBL/GenBank/DDBJ databases">
        <authorList>
            <person name="Zaccaron A."/>
            <person name="Stergiopoulos I."/>
        </authorList>
    </citation>
    <scope>NUCLEOTIDE SEQUENCE</scope>
    <source>
        <strain evidence="1">Race5_Kim</strain>
    </source>
</reference>
<evidence type="ECO:0000313" key="1">
    <source>
        <dbReference type="EMBL" id="UJO23711.1"/>
    </source>
</evidence>
<keyword evidence="2" id="KW-1185">Reference proteome</keyword>
<organism evidence="1 2">
    <name type="scientific">Passalora fulva</name>
    <name type="common">Tomato leaf mold</name>
    <name type="synonym">Cladosporium fulvum</name>
    <dbReference type="NCBI Taxonomy" id="5499"/>
    <lineage>
        <taxon>Eukaryota</taxon>
        <taxon>Fungi</taxon>
        <taxon>Dikarya</taxon>
        <taxon>Ascomycota</taxon>
        <taxon>Pezizomycotina</taxon>
        <taxon>Dothideomycetes</taxon>
        <taxon>Dothideomycetidae</taxon>
        <taxon>Mycosphaerellales</taxon>
        <taxon>Mycosphaerellaceae</taxon>
        <taxon>Fulvia</taxon>
    </lineage>
</organism>